<dbReference type="GO" id="GO:0044325">
    <property type="term" value="F:transmembrane transporter binding"/>
    <property type="evidence" value="ECO:0007669"/>
    <property type="project" value="TreeGrafter"/>
</dbReference>
<dbReference type="PANTHER" id="PTHR43150">
    <property type="entry name" value="HYPERKINETIC, ISOFORM M"/>
    <property type="match status" value="1"/>
</dbReference>
<dbReference type="InterPro" id="IPR005399">
    <property type="entry name" value="K_chnl_volt-dep_bsu_KCNAB-rel"/>
</dbReference>
<name>A0A0K2TT51_LEPSM</name>
<accession>A0A0K2TT51</accession>
<evidence type="ECO:0000256" key="3">
    <source>
        <dbReference type="ARBA" id="ARBA00023002"/>
    </source>
</evidence>
<reference evidence="5" key="1">
    <citation type="submission" date="2014-05" db="EMBL/GenBank/DDBJ databases">
        <authorList>
            <person name="Chronopoulou M."/>
        </authorList>
    </citation>
    <scope>NUCLEOTIDE SEQUENCE</scope>
    <source>
        <tissue evidence="5">Whole organism</tissue>
    </source>
</reference>
<feature type="non-terminal residue" evidence="5">
    <location>
        <position position="424"/>
    </location>
</feature>
<dbReference type="SUPFAM" id="SSF51430">
    <property type="entry name" value="NAD(P)-linked oxidoreductase"/>
    <property type="match status" value="1"/>
</dbReference>
<dbReference type="GO" id="GO:0008076">
    <property type="term" value="C:voltage-gated potassium channel complex"/>
    <property type="evidence" value="ECO:0007669"/>
    <property type="project" value="TreeGrafter"/>
</dbReference>
<evidence type="ECO:0000256" key="1">
    <source>
        <dbReference type="ARBA" id="ARBA00006515"/>
    </source>
</evidence>
<evidence type="ECO:0000259" key="4">
    <source>
        <dbReference type="Pfam" id="PF00248"/>
    </source>
</evidence>
<feature type="domain" description="NADP-dependent oxidoreductase" evidence="4">
    <location>
        <begin position="100"/>
        <end position="397"/>
    </location>
</feature>
<dbReference type="Pfam" id="PF00248">
    <property type="entry name" value="Aldo_ket_red"/>
    <property type="match status" value="1"/>
</dbReference>
<dbReference type="GO" id="GO:0015459">
    <property type="term" value="F:potassium channel regulator activity"/>
    <property type="evidence" value="ECO:0007669"/>
    <property type="project" value="TreeGrafter"/>
</dbReference>
<keyword evidence="3" id="KW-0560">Oxidoreductase</keyword>
<dbReference type="InterPro" id="IPR023210">
    <property type="entry name" value="NADP_OxRdtase_dom"/>
</dbReference>
<dbReference type="PRINTS" id="PR01577">
    <property type="entry name" value="KCNABCHANNEL"/>
</dbReference>
<comment type="similarity">
    <text evidence="1">Belongs to the shaker potassium channel beta subunit family.</text>
</comment>
<dbReference type="InterPro" id="IPR036812">
    <property type="entry name" value="NAD(P)_OxRdtase_dom_sf"/>
</dbReference>
<organism evidence="5">
    <name type="scientific">Lepeophtheirus salmonis</name>
    <name type="common">Salmon louse</name>
    <name type="synonym">Caligus salmonis</name>
    <dbReference type="NCBI Taxonomy" id="72036"/>
    <lineage>
        <taxon>Eukaryota</taxon>
        <taxon>Metazoa</taxon>
        <taxon>Ecdysozoa</taxon>
        <taxon>Arthropoda</taxon>
        <taxon>Crustacea</taxon>
        <taxon>Multicrustacea</taxon>
        <taxon>Hexanauplia</taxon>
        <taxon>Copepoda</taxon>
        <taxon>Siphonostomatoida</taxon>
        <taxon>Caligidae</taxon>
        <taxon>Lepeophtheirus</taxon>
    </lineage>
</organism>
<dbReference type="OrthoDB" id="1720422at2759"/>
<evidence type="ECO:0000313" key="5">
    <source>
        <dbReference type="EMBL" id="CDW28576.1"/>
    </source>
</evidence>
<dbReference type="AlphaFoldDB" id="A0A0K2TT51"/>
<proteinExistence type="inferred from homology"/>
<dbReference type="GO" id="GO:0016491">
    <property type="term" value="F:oxidoreductase activity"/>
    <property type="evidence" value="ECO:0007669"/>
    <property type="project" value="UniProtKB-KW"/>
</dbReference>
<keyword evidence="2" id="KW-0521">NADP</keyword>
<protein>
    <recommendedName>
        <fullName evidence="4">NADP-dependent oxidoreductase domain-containing protein</fullName>
    </recommendedName>
</protein>
<dbReference type="PANTHER" id="PTHR43150:SF2">
    <property type="entry name" value="HYPERKINETIC, ISOFORM M"/>
    <property type="match status" value="1"/>
</dbReference>
<evidence type="ECO:0000256" key="2">
    <source>
        <dbReference type="ARBA" id="ARBA00022857"/>
    </source>
</evidence>
<dbReference type="EMBL" id="HACA01011215">
    <property type="protein sequence ID" value="CDW28576.1"/>
    <property type="molecule type" value="Transcribed_RNA"/>
</dbReference>
<sequence>YIFVSIDFVSISKKIYFLILFVDLRGMSVLENNTDFECENNPKIYRGKAPIASIEVMDDLDLLSNSSTHLSRIKSEMNNKNIHEIKYRHLGKSGLKVPNIGLGSIKVFNQDNLDNIEELVTNAFNIGINLFDISDPHIADRTEYELGRIIKKKGWHRKQFTICAKIFWHKSHDKALSRKEIIESTKQTLANLQLSYVDLMIVHKSDSNCPIDEIIRAFAYLINDGKIMYWGTARWSPVEIFETYSQCRHLGLIPPICELGEYHWFHREKVELYMAELYNKIGIGLMTWSPISFGLCLGKNDDPLDLLPKLFMKSQKYNKNMEILNNDSHSKLLQLRNYADKLGCTLSQLQVAWSVRNQTCQCVIISASDSNELDELIGSLKIISKLSPQSMEEIDKILCNKPIRPAMISTLQQRWATSGGLPPG</sequence>
<dbReference type="GO" id="GO:1901379">
    <property type="term" value="P:regulation of potassium ion transmembrane transport"/>
    <property type="evidence" value="ECO:0007669"/>
    <property type="project" value="TreeGrafter"/>
</dbReference>
<dbReference type="Gene3D" id="3.20.20.100">
    <property type="entry name" value="NADP-dependent oxidoreductase domain"/>
    <property type="match status" value="1"/>
</dbReference>
<feature type="non-terminal residue" evidence="5">
    <location>
        <position position="1"/>
    </location>
</feature>